<evidence type="ECO:0000313" key="1">
    <source>
        <dbReference type="EMBL" id="CAB4157030.1"/>
    </source>
</evidence>
<accession>A0A6J5NBE3</accession>
<sequence length="141" mass="14700">MNPAELRALAQAATPKVWFADETGFAFGYVGSGDGLQGDVATTWSVLGNAHANAAYIAAAHPAAVLALLDALDAALALLVEAADEIQATVTAAYAGTEQYPDQLRRKDRDMDIVRRIRTALSGGDMRDTALGRAMLKGGAP</sequence>
<evidence type="ECO:0000313" key="2">
    <source>
        <dbReference type="EMBL" id="CAB5225523.1"/>
    </source>
</evidence>
<proteinExistence type="predicted"/>
<dbReference type="InterPro" id="IPR025153">
    <property type="entry name" value="Ead_Ea22"/>
</dbReference>
<gene>
    <name evidence="1" type="ORF">UFOVP675_58</name>
    <name evidence="2" type="ORF">UFOVP747_41</name>
</gene>
<name>A0A6J5NBE3_9CAUD</name>
<dbReference type="Pfam" id="PF13935">
    <property type="entry name" value="Ead_Ea22"/>
    <property type="match status" value="1"/>
</dbReference>
<reference evidence="1" key="1">
    <citation type="submission" date="2020-04" db="EMBL/GenBank/DDBJ databases">
        <authorList>
            <person name="Chiriac C."/>
            <person name="Salcher M."/>
            <person name="Ghai R."/>
            <person name="Kavagutti S V."/>
        </authorList>
    </citation>
    <scope>NUCLEOTIDE SEQUENCE</scope>
</reference>
<protein>
    <submittedName>
        <fullName evidence="1">Uncharacterized protein</fullName>
    </submittedName>
</protein>
<dbReference type="EMBL" id="LR798343">
    <property type="protein sequence ID" value="CAB5225523.1"/>
    <property type="molecule type" value="Genomic_DNA"/>
</dbReference>
<dbReference type="EMBL" id="LR796648">
    <property type="protein sequence ID" value="CAB4157030.1"/>
    <property type="molecule type" value="Genomic_DNA"/>
</dbReference>
<organism evidence="1">
    <name type="scientific">uncultured Caudovirales phage</name>
    <dbReference type="NCBI Taxonomy" id="2100421"/>
    <lineage>
        <taxon>Viruses</taxon>
        <taxon>Duplodnaviria</taxon>
        <taxon>Heunggongvirae</taxon>
        <taxon>Uroviricota</taxon>
        <taxon>Caudoviricetes</taxon>
        <taxon>Peduoviridae</taxon>
        <taxon>Maltschvirus</taxon>
        <taxon>Maltschvirus maltsch</taxon>
    </lineage>
</organism>